<evidence type="ECO:0000313" key="2">
    <source>
        <dbReference type="EMBL" id="WAQ92325.1"/>
    </source>
</evidence>
<dbReference type="Proteomes" id="UP001164743">
    <property type="component" value="Chromosome 16A"/>
</dbReference>
<dbReference type="InterPro" id="IPR013103">
    <property type="entry name" value="RVT_2"/>
</dbReference>
<dbReference type="GeneID" id="77804797"/>
<evidence type="ECO:0000259" key="1">
    <source>
        <dbReference type="Pfam" id="PF07727"/>
    </source>
</evidence>
<evidence type="ECO:0000313" key="3">
    <source>
        <dbReference type="Proteomes" id="UP001164743"/>
    </source>
</evidence>
<sequence>MRILLTLAAKNNWPVYNFDFVAAYLNAPINGEVWVQAPEGLDVEAGEACLLKKALYGMKKSARCWWKHLRGTLADLGYISSYYDSSVYTLSNKVNRSIIWVHVDNGIVTGSSDEALKLLETQLKGSLEIKWEEGLSSMVGVKITRTEDGFELRQPCLISKILNEQWDGVSLASSRLPEGYSANSDDKEPGVNSTDYLSAIGSLSYVAVGTRPDVTYSVNYLARFSARPSTIHWKGLRHLINYLAKSRDMPLKIQPSKICHSPVDCYVDANWGGPNSRSSYGVLIRLYGAPIMWVSRRLVTVASSTCQAEYMALGHATIHTLWIRNLLADIIGADCVVKILCDNQSAVKIGCEDASNKRAQHVEQDFYVTNQALFQQKTSLTWIPGKEQLADILTKALGKSAHKHLAAVVQGHAG</sequence>
<dbReference type="PANTHER" id="PTHR11439">
    <property type="entry name" value="GAG-POL-RELATED RETROTRANSPOSON"/>
    <property type="match status" value="1"/>
</dbReference>
<protein>
    <recommendedName>
        <fullName evidence="1">Reverse transcriptase Ty1/copia-type domain-containing protein</fullName>
    </recommendedName>
</protein>
<name>A0ABY7D609_9BASI</name>
<dbReference type="Pfam" id="PF07727">
    <property type="entry name" value="RVT_2"/>
    <property type="match status" value="1"/>
</dbReference>
<dbReference type="CDD" id="cd09272">
    <property type="entry name" value="RNase_HI_RT_Ty1"/>
    <property type="match status" value="1"/>
</dbReference>
<gene>
    <name evidence="2" type="ORF">PtA15_16A231</name>
</gene>
<organism evidence="2 3">
    <name type="scientific">Puccinia triticina</name>
    <dbReference type="NCBI Taxonomy" id="208348"/>
    <lineage>
        <taxon>Eukaryota</taxon>
        <taxon>Fungi</taxon>
        <taxon>Dikarya</taxon>
        <taxon>Basidiomycota</taxon>
        <taxon>Pucciniomycotina</taxon>
        <taxon>Pucciniomycetes</taxon>
        <taxon>Pucciniales</taxon>
        <taxon>Pucciniaceae</taxon>
        <taxon>Puccinia</taxon>
    </lineage>
</organism>
<accession>A0ABY7D609</accession>
<dbReference type="PANTHER" id="PTHR11439:SF483">
    <property type="entry name" value="PEPTIDE SYNTHASE GLIP-LIKE, PUTATIVE (AFU_ORTHOLOGUE AFUA_3G12920)-RELATED"/>
    <property type="match status" value="1"/>
</dbReference>
<reference evidence="2" key="1">
    <citation type="submission" date="2022-10" db="EMBL/GenBank/DDBJ databases">
        <title>Puccinia triticina Genome sequencing and assembly.</title>
        <authorList>
            <person name="Li C."/>
        </authorList>
    </citation>
    <scope>NUCLEOTIDE SEQUENCE</scope>
    <source>
        <strain evidence="2">Pt15</strain>
    </source>
</reference>
<proteinExistence type="predicted"/>
<dbReference type="EMBL" id="CP110436">
    <property type="protein sequence ID" value="WAQ92325.1"/>
    <property type="molecule type" value="Genomic_DNA"/>
</dbReference>
<dbReference type="RefSeq" id="XP_053027880.1">
    <property type="nucleotide sequence ID" value="XM_053163902.1"/>
</dbReference>
<keyword evidence="3" id="KW-1185">Reference proteome</keyword>
<feature type="domain" description="Reverse transcriptase Ty1/copia-type" evidence="1">
    <location>
        <begin position="2"/>
        <end position="164"/>
    </location>
</feature>